<feature type="domain" description="RRM" evidence="3">
    <location>
        <begin position="14"/>
        <end position="65"/>
    </location>
</feature>
<evidence type="ECO:0000256" key="2">
    <source>
        <dbReference type="PROSITE-ProRule" id="PRU00176"/>
    </source>
</evidence>
<reference evidence="4 5" key="1">
    <citation type="journal article" date="2022" name="Nat. Ecol. Evol.">
        <title>A masculinizing supergene underlies an exaggerated male reproductive morph in a spider.</title>
        <authorList>
            <person name="Hendrickx F."/>
            <person name="De Corte Z."/>
            <person name="Sonet G."/>
            <person name="Van Belleghem S.M."/>
            <person name="Kostlbacher S."/>
            <person name="Vangestel C."/>
        </authorList>
    </citation>
    <scope>NUCLEOTIDE SEQUENCE [LARGE SCALE GENOMIC DNA]</scope>
    <source>
        <strain evidence="4">W744_W776</strain>
    </source>
</reference>
<dbReference type="Proteomes" id="UP000827092">
    <property type="component" value="Unassembled WGS sequence"/>
</dbReference>
<accession>A0AAV6V4F9</accession>
<gene>
    <name evidence="4" type="ORF">JTE90_010816</name>
</gene>
<keyword evidence="5" id="KW-1185">Reference proteome</keyword>
<organism evidence="4 5">
    <name type="scientific">Oedothorax gibbosus</name>
    <dbReference type="NCBI Taxonomy" id="931172"/>
    <lineage>
        <taxon>Eukaryota</taxon>
        <taxon>Metazoa</taxon>
        <taxon>Ecdysozoa</taxon>
        <taxon>Arthropoda</taxon>
        <taxon>Chelicerata</taxon>
        <taxon>Arachnida</taxon>
        <taxon>Araneae</taxon>
        <taxon>Araneomorphae</taxon>
        <taxon>Entelegynae</taxon>
        <taxon>Araneoidea</taxon>
        <taxon>Linyphiidae</taxon>
        <taxon>Erigoninae</taxon>
        <taxon>Oedothorax</taxon>
    </lineage>
</organism>
<keyword evidence="1 2" id="KW-0694">RNA-binding</keyword>
<dbReference type="InterPro" id="IPR035979">
    <property type="entry name" value="RBD_domain_sf"/>
</dbReference>
<evidence type="ECO:0000313" key="5">
    <source>
        <dbReference type="Proteomes" id="UP000827092"/>
    </source>
</evidence>
<dbReference type="AlphaFoldDB" id="A0AAV6V4F9"/>
<proteinExistence type="predicted"/>
<dbReference type="PROSITE" id="PS50102">
    <property type="entry name" value="RRM"/>
    <property type="match status" value="1"/>
</dbReference>
<comment type="caution">
    <text evidence="4">The sequence shown here is derived from an EMBL/GenBank/DDBJ whole genome shotgun (WGS) entry which is preliminary data.</text>
</comment>
<dbReference type="Pfam" id="PF00076">
    <property type="entry name" value="RRM_1"/>
    <property type="match status" value="1"/>
</dbReference>
<evidence type="ECO:0000313" key="4">
    <source>
        <dbReference type="EMBL" id="KAG8190952.1"/>
    </source>
</evidence>
<dbReference type="SUPFAM" id="SSF54928">
    <property type="entry name" value="RNA-binding domain, RBD"/>
    <property type="match status" value="1"/>
</dbReference>
<sequence length="73" mass="8229">MALCQGGQPDADSIKMFVGQVPKNWDEGDLRNVFEEFGPVYQVCILRDKTSHQSRGKTSNIIFIDRLNAVIKC</sequence>
<dbReference type="InterPro" id="IPR000504">
    <property type="entry name" value="RRM_dom"/>
</dbReference>
<protein>
    <recommendedName>
        <fullName evidence="3">RRM domain-containing protein</fullName>
    </recommendedName>
</protein>
<dbReference type="GO" id="GO:0003723">
    <property type="term" value="F:RNA binding"/>
    <property type="evidence" value="ECO:0007669"/>
    <property type="project" value="UniProtKB-UniRule"/>
</dbReference>
<name>A0AAV6V4F9_9ARAC</name>
<evidence type="ECO:0000256" key="1">
    <source>
        <dbReference type="ARBA" id="ARBA00022884"/>
    </source>
</evidence>
<dbReference type="Gene3D" id="3.30.70.330">
    <property type="match status" value="1"/>
</dbReference>
<dbReference type="EMBL" id="JAFNEN010000169">
    <property type="protein sequence ID" value="KAG8190952.1"/>
    <property type="molecule type" value="Genomic_DNA"/>
</dbReference>
<dbReference type="InterPro" id="IPR012677">
    <property type="entry name" value="Nucleotide-bd_a/b_plait_sf"/>
</dbReference>
<evidence type="ECO:0000259" key="3">
    <source>
        <dbReference type="PROSITE" id="PS50102"/>
    </source>
</evidence>